<evidence type="ECO:0000256" key="2">
    <source>
        <dbReference type="ARBA" id="ARBA00023015"/>
    </source>
</evidence>
<dbReference type="PANTHER" id="PTHR30346:SF0">
    <property type="entry name" value="HCA OPERON TRANSCRIPTIONAL ACTIVATOR HCAR"/>
    <property type="match status" value="1"/>
</dbReference>
<evidence type="ECO:0000313" key="6">
    <source>
        <dbReference type="EMBL" id="SDD85412.1"/>
    </source>
</evidence>
<proteinExistence type="inferred from homology"/>
<dbReference type="PANTHER" id="PTHR30346">
    <property type="entry name" value="TRANSCRIPTIONAL DUAL REGULATOR HCAR-RELATED"/>
    <property type="match status" value="1"/>
</dbReference>
<dbReference type="AlphaFoldDB" id="A0A1G6Y556"/>
<comment type="similarity">
    <text evidence="1">Belongs to the LysR transcriptional regulatory family.</text>
</comment>
<dbReference type="RefSeq" id="WP_093033430.1">
    <property type="nucleotide sequence ID" value="NZ_FMZV01000011.1"/>
</dbReference>
<feature type="domain" description="HTH lysR-type" evidence="5">
    <location>
        <begin position="1"/>
        <end position="58"/>
    </location>
</feature>
<dbReference type="SUPFAM" id="SSF53850">
    <property type="entry name" value="Periplasmic binding protein-like II"/>
    <property type="match status" value="1"/>
</dbReference>
<dbReference type="SUPFAM" id="SSF46785">
    <property type="entry name" value="Winged helix' DNA-binding domain"/>
    <property type="match status" value="1"/>
</dbReference>
<keyword evidence="7" id="KW-1185">Reference proteome</keyword>
<name>A0A1G6Y556_9RHOB</name>
<evidence type="ECO:0000256" key="4">
    <source>
        <dbReference type="ARBA" id="ARBA00023163"/>
    </source>
</evidence>
<evidence type="ECO:0000256" key="3">
    <source>
        <dbReference type="ARBA" id="ARBA00023125"/>
    </source>
</evidence>
<reference evidence="7" key="1">
    <citation type="submission" date="2016-10" db="EMBL/GenBank/DDBJ databases">
        <authorList>
            <person name="Varghese N."/>
            <person name="Submissions S."/>
        </authorList>
    </citation>
    <scope>NUCLEOTIDE SEQUENCE [LARGE SCALE GENOMIC DNA]</scope>
    <source>
        <strain evidence="7">CGMCC 1.9108</strain>
    </source>
</reference>
<keyword evidence="4" id="KW-0804">Transcription</keyword>
<dbReference type="FunFam" id="1.10.10.10:FF:000001">
    <property type="entry name" value="LysR family transcriptional regulator"/>
    <property type="match status" value="1"/>
</dbReference>
<dbReference type="OrthoDB" id="9815174at2"/>
<dbReference type="GO" id="GO:0003700">
    <property type="term" value="F:DNA-binding transcription factor activity"/>
    <property type="evidence" value="ECO:0007669"/>
    <property type="project" value="InterPro"/>
</dbReference>
<dbReference type="PROSITE" id="PS50931">
    <property type="entry name" value="HTH_LYSR"/>
    <property type="match status" value="1"/>
</dbReference>
<dbReference type="InterPro" id="IPR005119">
    <property type="entry name" value="LysR_subst-bd"/>
</dbReference>
<organism evidence="6 7">
    <name type="scientific">Ruegeria marina</name>
    <dbReference type="NCBI Taxonomy" id="639004"/>
    <lineage>
        <taxon>Bacteria</taxon>
        <taxon>Pseudomonadati</taxon>
        <taxon>Pseudomonadota</taxon>
        <taxon>Alphaproteobacteria</taxon>
        <taxon>Rhodobacterales</taxon>
        <taxon>Roseobacteraceae</taxon>
        <taxon>Ruegeria</taxon>
    </lineage>
</organism>
<evidence type="ECO:0000313" key="7">
    <source>
        <dbReference type="Proteomes" id="UP000199628"/>
    </source>
</evidence>
<dbReference type="STRING" id="639004.SAMN04488239_11141"/>
<evidence type="ECO:0000259" key="5">
    <source>
        <dbReference type="PROSITE" id="PS50931"/>
    </source>
</evidence>
<sequence length="299" mass="33686">MNFKQLTYFIAVAEEMHFGRAAERLDMAQPPLSRQIKQLEEELEAVLFNRGRSAITLTQAGERLLKRGKSILAELEDTQLEVRRLGQGAEGRLRIGFVGSATFGILPNIIRSYRANYPQVNLSLVPMNNAELHRALVSREIDVAFARPTLKDPEFLSKHLMEEKLILALPDIVDTDSRTVAKLERLMTHNLILYPERPRPSYADMVLKAIEDAGFKAPLRIWCMDLQTALSLVAVGEGVCIVPESVANAPRKGMKFLNIEPEIARTELSVNYRLDEQGVHVKNFVTVAQKVARKSPMKK</sequence>
<keyword evidence="3 6" id="KW-0238">DNA-binding</keyword>
<dbReference type="GO" id="GO:0032993">
    <property type="term" value="C:protein-DNA complex"/>
    <property type="evidence" value="ECO:0007669"/>
    <property type="project" value="TreeGrafter"/>
</dbReference>
<dbReference type="Proteomes" id="UP000199628">
    <property type="component" value="Unassembled WGS sequence"/>
</dbReference>
<evidence type="ECO:0000256" key="1">
    <source>
        <dbReference type="ARBA" id="ARBA00009437"/>
    </source>
</evidence>
<protein>
    <submittedName>
        <fullName evidence="6">DNA-binding transcriptional regulator, LysR family</fullName>
    </submittedName>
</protein>
<dbReference type="EMBL" id="FMZV01000011">
    <property type="protein sequence ID" value="SDD85412.1"/>
    <property type="molecule type" value="Genomic_DNA"/>
</dbReference>
<dbReference type="PRINTS" id="PR00039">
    <property type="entry name" value="HTHLYSR"/>
</dbReference>
<dbReference type="Pfam" id="PF03466">
    <property type="entry name" value="LysR_substrate"/>
    <property type="match status" value="1"/>
</dbReference>
<accession>A0A1G6Y556</accession>
<dbReference type="Gene3D" id="1.10.10.10">
    <property type="entry name" value="Winged helix-like DNA-binding domain superfamily/Winged helix DNA-binding domain"/>
    <property type="match status" value="1"/>
</dbReference>
<dbReference type="Pfam" id="PF00126">
    <property type="entry name" value="HTH_1"/>
    <property type="match status" value="1"/>
</dbReference>
<dbReference type="CDD" id="cd08414">
    <property type="entry name" value="PBP2_LTTR_aromatics_like"/>
    <property type="match status" value="1"/>
</dbReference>
<dbReference type="Gene3D" id="3.40.190.10">
    <property type="entry name" value="Periplasmic binding protein-like II"/>
    <property type="match status" value="2"/>
</dbReference>
<gene>
    <name evidence="6" type="ORF">SAMN04488239_11141</name>
</gene>
<dbReference type="InterPro" id="IPR000847">
    <property type="entry name" value="LysR_HTH_N"/>
</dbReference>
<dbReference type="GO" id="GO:0003677">
    <property type="term" value="F:DNA binding"/>
    <property type="evidence" value="ECO:0007669"/>
    <property type="project" value="UniProtKB-KW"/>
</dbReference>
<dbReference type="InterPro" id="IPR036390">
    <property type="entry name" value="WH_DNA-bd_sf"/>
</dbReference>
<dbReference type="InterPro" id="IPR036388">
    <property type="entry name" value="WH-like_DNA-bd_sf"/>
</dbReference>
<keyword evidence="2" id="KW-0805">Transcription regulation</keyword>